<accession>A0A8S4QZW0</accession>
<evidence type="ECO:0000313" key="2">
    <source>
        <dbReference type="EMBL" id="CAH2228566.1"/>
    </source>
</evidence>
<proteinExistence type="predicted"/>
<keyword evidence="3" id="KW-1185">Reference proteome</keyword>
<gene>
    <name evidence="2" type="primary">jg21963</name>
    <name evidence="2" type="ORF">PAEG_LOCUS8363</name>
</gene>
<sequence length="127" mass="14480">MPVSRPGALKSETSQKSFITKILKQPERCRYPHHGLRLPRTRWKNTTRVRSRRAPTSARDRALKHTHQASLPEAAQTELRSLQQGMWDSLAGETSARIPTKTQRSRLCPSWGVKGSRINLRPTLSLM</sequence>
<feature type="region of interest" description="Disordered" evidence="1">
    <location>
        <begin position="46"/>
        <end position="73"/>
    </location>
</feature>
<dbReference type="Proteomes" id="UP000838756">
    <property type="component" value="Unassembled WGS sequence"/>
</dbReference>
<evidence type="ECO:0000313" key="3">
    <source>
        <dbReference type="Proteomes" id="UP000838756"/>
    </source>
</evidence>
<organism evidence="2 3">
    <name type="scientific">Pararge aegeria aegeria</name>
    <dbReference type="NCBI Taxonomy" id="348720"/>
    <lineage>
        <taxon>Eukaryota</taxon>
        <taxon>Metazoa</taxon>
        <taxon>Ecdysozoa</taxon>
        <taxon>Arthropoda</taxon>
        <taxon>Hexapoda</taxon>
        <taxon>Insecta</taxon>
        <taxon>Pterygota</taxon>
        <taxon>Neoptera</taxon>
        <taxon>Endopterygota</taxon>
        <taxon>Lepidoptera</taxon>
        <taxon>Glossata</taxon>
        <taxon>Ditrysia</taxon>
        <taxon>Papilionoidea</taxon>
        <taxon>Nymphalidae</taxon>
        <taxon>Satyrinae</taxon>
        <taxon>Satyrini</taxon>
        <taxon>Parargina</taxon>
        <taxon>Pararge</taxon>
    </lineage>
</organism>
<dbReference type="AlphaFoldDB" id="A0A8S4QZW0"/>
<name>A0A8S4QZW0_9NEOP</name>
<dbReference type="EMBL" id="CAKXAJ010024233">
    <property type="protein sequence ID" value="CAH2228566.1"/>
    <property type="molecule type" value="Genomic_DNA"/>
</dbReference>
<reference evidence="2" key="1">
    <citation type="submission" date="2022-03" db="EMBL/GenBank/DDBJ databases">
        <authorList>
            <person name="Lindestad O."/>
        </authorList>
    </citation>
    <scope>NUCLEOTIDE SEQUENCE</scope>
</reference>
<protein>
    <submittedName>
        <fullName evidence="2">Jg21963 protein</fullName>
    </submittedName>
</protein>
<evidence type="ECO:0000256" key="1">
    <source>
        <dbReference type="SAM" id="MobiDB-lite"/>
    </source>
</evidence>
<comment type="caution">
    <text evidence="2">The sequence shown here is derived from an EMBL/GenBank/DDBJ whole genome shotgun (WGS) entry which is preliminary data.</text>
</comment>